<dbReference type="Gene3D" id="3.50.50.60">
    <property type="entry name" value="FAD/NAD(P)-binding domain"/>
    <property type="match status" value="2"/>
</dbReference>
<feature type="region of interest" description="Disordered" evidence="4">
    <location>
        <begin position="1"/>
        <end position="45"/>
    </location>
</feature>
<protein>
    <recommendedName>
        <fullName evidence="3">Pyridine nucleotide-disulfide oxidoreductase domain-containing protein 2</fullName>
    </recommendedName>
</protein>
<feature type="compositionally biased region" description="Low complexity" evidence="4">
    <location>
        <begin position="22"/>
        <end position="45"/>
    </location>
</feature>
<evidence type="ECO:0000256" key="1">
    <source>
        <dbReference type="ARBA" id="ARBA00037217"/>
    </source>
</evidence>
<evidence type="ECO:0000256" key="2">
    <source>
        <dbReference type="ARBA" id="ARBA00038825"/>
    </source>
</evidence>
<keyword evidence="7" id="KW-1185">Reference proteome</keyword>
<sequence length="599" mass="62089">MTPGGTDRPAGRSEPHPDTAEAPYTTGTGHTAGTAPTAAAAHPRPATAGDADAVVIGAGPNGLVAANVLADAGWRVLVLETQPAPGGAVRSDRGVHPDYVSDLFSSFHPLAVASPALGALGLEQYGLRWSHAPAVLAHPLPDGSCPVLHRDAERTAESLEETGAGDGEAYLRLVGLWDRLGPELIQALFTPFPPVRSAAVLAARLRGAGGLRLMRTLLLPVRRLGEEEFTGSGGPMLLAGCALHADFQPESPASSAFGWLLAMIGQRHGWPVPEGGAQALTDALVRRLEAKGGTVRCGTEVRRVVVREGRALGVLTADGEPVRARRAVLADVPAPALYGGLVGWEHLPARLRDDMRRFQWDHATFKVDWALSGPIPWASPAAAGAGTVHLADGMDHLTRHTAQLATGHLPDRPFSLLGQMTTADPGRSPAGTESAWAYTHVPHQVRGDAGGEGLDGDWGPAAAETMARRVEAEVERRAPGFRDRIAARRILAPPDLQRRDQNLWHGAVNGGTAGIHQQLFLRPVPGSGRPETPVGGLYLASASAHPGGGVHGACGANAARAALRGRGGVVRQALAPALSALQRSLTGGGGATGSRPGGT</sequence>
<reference evidence="6 7" key="1">
    <citation type="journal article" date="2014" name="Genome Announc.">
        <title>Draft Genome Sequence of Streptomyces fradiae ATCC 19609, a Strain Highly Sensitive to Antibiotics.</title>
        <authorList>
            <person name="Bekker O.B."/>
            <person name="Klimina K.M."/>
            <person name="Vatlin A.A."/>
            <person name="Zakharevich N.V."/>
            <person name="Kasianov A.S."/>
            <person name="Danilenko V.N."/>
        </authorList>
    </citation>
    <scope>NUCLEOTIDE SEQUENCE [LARGE SCALE GENOMIC DNA]</scope>
    <source>
        <strain evidence="6 7">ATCC 19609</strain>
    </source>
</reference>
<comment type="function">
    <text evidence="1">Probable oxidoreductase that may play a role as regulator of mitochondrial function.</text>
</comment>
<gene>
    <name evidence="6" type="ORF">SFRA_022335</name>
</gene>
<proteinExistence type="predicted"/>
<dbReference type="Proteomes" id="UP000028058">
    <property type="component" value="Unassembled WGS sequence"/>
</dbReference>
<evidence type="ECO:0000313" key="6">
    <source>
        <dbReference type="EMBL" id="RKM93243.1"/>
    </source>
</evidence>
<dbReference type="AlphaFoldDB" id="A0A3R7F9B2"/>
<dbReference type="EMBL" id="JNAD02000011">
    <property type="protein sequence ID" value="RKM93243.1"/>
    <property type="molecule type" value="Genomic_DNA"/>
</dbReference>
<accession>A0A3R7F9B2</accession>
<name>A0A3R7F9B2_9ACTN</name>
<dbReference type="PANTHER" id="PTHR10668">
    <property type="entry name" value="PHYTOENE DEHYDROGENASE"/>
    <property type="match status" value="1"/>
</dbReference>
<comment type="caution">
    <text evidence="6">The sequence shown here is derived from an EMBL/GenBank/DDBJ whole genome shotgun (WGS) entry which is preliminary data.</text>
</comment>
<dbReference type="Pfam" id="PF01593">
    <property type="entry name" value="Amino_oxidase"/>
    <property type="match status" value="1"/>
</dbReference>
<evidence type="ECO:0000256" key="3">
    <source>
        <dbReference type="ARBA" id="ARBA00040298"/>
    </source>
</evidence>
<dbReference type="SUPFAM" id="SSF51905">
    <property type="entry name" value="FAD/NAD(P)-binding domain"/>
    <property type="match status" value="1"/>
</dbReference>
<dbReference type="InterPro" id="IPR002937">
    <property type="entry name" value="Amino_oxidase"/>
</dbReference>
<dbReference type="RefSeq" id="WP_078649957.1">
    <property type="nucleotide sequence ID" value="NZ_CP134822.1"/>
</dbReference>
<evidence type="ECO:0000256" key="4">
    <source>
        <dbReference type="SAM" id="MobiDB-lite"/>
    </source>
</evidence>
<evidence type="ECO:0000313" key="7">
    <source>
        <dbReference type="Proteomes" id="UP000028058"/>
    </source>
</evidence>
<feature type="compositionally biased region" description="Basic and acidic residues" evidence="4">
    <location>
        <begin position="9"/>
        <end position="19"/>
    </location>
</feature>
<feature type="domain" description="Amine oxidase" evidence="5">
    <location>
        <begin position="62"/>
        <end position="337"/>
    </location>
</feature>
<dbReference type="GO" id="GO:0016491">
    <property type="term" value="F:oxidoreductase activity"/>
    <property type="evidence" value="ECO:0007669"/>
    <property type="project" value="InterPro"/>
</dbReference>
<organism evidence="6 7">
    <name type="scientific">Streptomyces xinghaiensis</name>
    <dbReference type="NCBI Taxonomy" id="1038928"/>
    <lineage>
        <taxon>Bacteria</taxon>
        <taxon>Bacillati</taxon>
        <taxon>Actinomycetota</taxon>
        <taxon>Actinomycetes</taxon>
        <taxon>Kitasatosporales</taxon>
        <taxon>Streptomycetaceae</taxon>
        <taxon>Streptomyces</taxon>
    </lineage>
</organism>
<evidence type="ECO:0000259" key="5">
    <source>
        <dbReference type="Pfam" id="PF01593"/>
    </source>
</evidence>
<dbReference type="PANTHER" id="PTHR10668:SF105">
    <property type="entry name" value="DEHYDROGENASE-RELATED"/>
    <property type="match status" value="1"/>
</dbReference>
<dbReference type="InterPro" id="IPR036188">
    <property type="entry name" value="FAD/NAD-bd_sf"/>
</dbReference>
<comment type="subunit">
    <text evidence="2">Interacts with COX5B; this interaction may contribute to localize PYROXD2 to the inner face of the inner mitochondrial membrane.</text>
</comment>
<dbReference type="OrthoDB" id="833207at2"/>